<dbReference type="Pfam" id="PF00176">
    <property type="entry name" value="SNF2-rel_dom"/>
    <property type="match status" value="1"/>
</dbReference>
<proteinExistence type="predicted"/>
<dbReference type="PROSITE" id="PS50966">
    <property type="entry name" value="ZF_SWIM"/>
    <property type="match status" value="1"/>
</dbReference>
<dbReference type="InterPro" id="IPR038718">
    <property type="entry name" value="SNF2-like_sf"/>
</dbReference>
<dbReference type="InterPro" id="IPR000330">
    <property type="entry name" value="SNF2_N"/>
</dbReference>
<dbReference type="PANTHER" id="PTHR10799">
    <property type="entry name" value="SNF2/RAD54 HELICASE FAMILY"/>
    <property type="match status" value="1"/>
</dbReference>
<dbReference type="InterPro" id="IPR001650">
    <property type="entry name" value="Helicase_C-like"/>
</dbReference>
<dbReference type="GO" id="GO:0016787">
    <property type="term" value="F:hydrolase activity"/>
    <property type="evidence" value="ECO:0007669"/>
    <property type="project" value="UniProtKB-KW"/>
</dbReference>
<protein>
    <submittedName>
        <fullName evidence="6">SNF2-related protein</fullName>
    </submittedName>
</protein>
<evidence type="ECO:0000313" key="7">
    <source>
        <dbReference type="Proteomes" id="UP000001880"/>
    </source>
</evidence>
<dbReference type="Pfam" id="PF00271">
    <property type="entry name" value="Helicase_C"/>
    <property type="match status" value="1"/>
</dbReference>
<dbReference type="SMART" id="SM00487">
    <property type="entry name" value="DEXDc"/>
    <property type="match status" value="1"/>
</dbReference>
<keyword evidence="2" id="KW-0862">Zinc</keyword>
<dbReference type="InterPro" id="IPR027417">
    <property type="entry name" value="P-loop_NTPase"/>
</dbReference>
<feature type="domain" description="SWIM-type" evidence="3">
    <location>
        <begin position="54"/>
        <end position="87"/>
    </location>
</feature>
<dbReference type="EMBL" id="CP001804">
    <property type="protein sequence ID" value="ACY14341.1"/>
    <property type="molecule type" value="Genomic_DNA"/>
</dbReference>
<evidence type="ECO:0000259" key="5">
    <source>
        <dbReference type="PROSITE" id="PS51194"/>
    </source>
</evidence>
<dbReference type="PROSITE" id="PS51194">
    <property type="entry name" value="HELICASE_CTER"/>
    <property type="match status" value="1"/>
</dbReference>
<evidence type="ECO:0000259" key="3">
    <source>
        <dbReference type="PROSITE" id="PS50966"/>
    </source>
</evidence>
<dbReference type="CDD" id="cd18793">
    <property type="entry name" value="SF2_C_SNF"/>
    <property type="match status" value="1"/>
</dbReference>
<dbReference type="SMART" id="SM00490">
    <property type="entry name" value="HELICc"/>
    <property type="match status" value="1"/>
</dbReference>
<evidence type="ECO:0000256" key="2">
    <source>
        <dbReference type="PROSITE-ProRule" id="PRU00325"/>
    </source>
</evidence>
<sequence>MDLQSLQKAVRRASTTQVWSQGVRLSREDAVTGESADPDEVVLRVKAPGRAVAPTVVLYLEDLEWECDCPNSEDTCAHVVAAVLALVQARQQGHELPQSQSAGGKVRYHFRREGGGLALDRVIVAADGAEHPIPQTLSALISGRTPGPSVAPEQSDLSVDQLLGTRVRGRLPADRVIHLLTALAGHGEIVLDGEPVSISDEVLVPRAVVEDSKGGARLTIARDPRIDEVVTLGVARCAQVLHRLGETELSGQRLEHLPRVEEVPRTELHTLLEQTVPALERRIPVEVRTRRAPEVARDARPDIRLDVRQEGHRLAVLPTLVYVERNGDEPIARIDGGRLVHLRGPVPVRDEAGEKYLLQRLRDQLNMMPGRRVEFEGRDAVSFQKKLADWSGRLTGDVERERFLDAPPIIPRLQLDGAAADIYFEAPAGEGGAGGEGDAQRIDAATVMRAWRQGDGFVALPAGGWAPLPQAWLRDHGHLVLDLLAARDERDQVPPFALPDLARLCALLEHPPPPGLDALAPLFEQFTELPPAPLPDDLRAELRGYQHTGVRWLSFLRDAGLGAVLADDMGLGKTLQTLCALRGRSLVVCPTSVVHNWADELRRFRPALRVALYHGPRRELDPEADVVLTSYALLRLDIEQLSAIAWDAVVLDEAQAIKNPESQVARAAFRLDAGFRVALSGTPVENRLDELWSLFHFVNRGLLGGRKSFKERYADPVARGEDGAAEQLRARIRPFLLRRRKREVAPELPPRTEAVLHCELSDSERAAYDAVRAATQRDVLERLAHGGGVMEALEALLRLRQAACHPALLPGREADTSAKMEMLVDALSVVAAEGGKALVFSQWTGLLDLIEPHLRAAEISFNRLDGSTRDRGGVVAAFQDESGPTVMLISLKAGGTGLNLTAADHVFLCDPWWNPAVEEQAADRAHRIGQDRPVMVYRLVSKDTVEERILALQEQKRALAEAAIGEGARAAQLTRDDLMALLAAG</sequence>
<dbReference type="Gene3D" id="3.40.50.300">
    <property type="entry name" value="P-loop containing nucleotide triphosphate hydrolases"/>
    <property type="match status" value="1"/>
</dbReference>
<reference evidence="6 7" key="1">
    <citation type="journal article" date="2010" name="Stand. Genomic Sci.">
        <title>Complete genome sequence of Haliangium ochraceum type strain (SMP-2).</title>
        <authorList>
            <consortium name="US DOE Joint Genome Institute (JGI-PGF)"/>
            <person name="Ivanova N."/>
            <person name="Daum C."/>
            <person name="Lang E."/>
            <person name="Abt B."/>
            <person name="Kopitz M."/>
            <person name="Saunders E."/>
            <person name="Lapidus A."/>
            <person name="Lucas S."/>
            <person name="Glavina Del Rio T."/>
            <person name="Nolan M."/>
            <person name="Tice H."/>
            <person name="Copeland A."/>
            <person name="Cheng J.F."/>
            <person name="Chen F."/>
            <person name="Bruce D."/>
            <person name="Goodwin L."/>
            <person name="Pitluck S."/>
            <person name="Mavromatis K."/>
            <person name="Pati A."/>
            <person name="Mikhailova N."/>
            <person name="Chen A."/>
            <person name="Palaniappan K."/>
            <person name="Land M."/>
            <person name="Hauser L."/>
            <person name="Chang Y.J."/>
            <person name="Jeffries C.D."/>
            <person name="Detter J.C."/>
            <person name="Brettin T."/>
            <person name="Rohde M."/>
            <person name="Goker M."/>
            <person name="Bristow J."/>
            <person name="Markowitz V."/>
            <person name="Eisen J.A."/>
            <person name="Hugenholtz P."/>
            <person name="Kyrpides N.C."/>
            <person name="Klenk H.P."/>
        </authorList>
    </citation>
    <scope>NUCLEOTIDE SEQUENCE [LARGE SCALE GENOMIC DNA]</scope>
    <source>
        <strain evidence="7">DSM 14365 / CIP 107738 / JCM 11303 / AJ 13395 / SMP-2</strain>
    </source>
</reference>
<dbReference type="OrthoDB" id="9814088at2"/>
<dbReference type="eggNOG" id="COG0553">
    <property type="taxonomic scope" value="Bacteria"/>
</dbReference>
<dbReference type="SUPFAM" id="SSF52540">
    <property type="entry name" value="P-loop containing nucleoside triphosphate hydrolases"/>
    <property type="match status" value="2"/>
</dbReference>
<dbReference type="eggNOG" id="COG4715">
    <property type="taxonomic scope" value="Bacteria"/>
</dbReference>
<dbReference type="InterPro" id="IPR007527">
    <property type="entry name" value="Znf_SWIM"/>
</dbReference>
<keyword evidence="1" id="KW-0378">Hydrolase</keyword>
<keyword evidence="2" id="KW-0479">Metal-binding</keyword>
<gene>
    <name evidence="6" type="ordered locus">Hoch_1793</name>
</gene>
<dbReference type="Gene3D" id="3.40.50.10810">
    <property type="entry name" value="Tandem AAA-ATPase domain"/>
    <property type="match status" value="1"/>
</dbReference>
<evidence type="ECO:0000313" key="6">
    <source>
        <dbReference type="EMBL" id="ACY14341.1"/>
    </source>
</evidence>
<dbReference type="STRING" id="502025.Hoch_1793"/>
<dbReference type="Proteomes" id="UP000001880">
    <property type="component" value="Chromosome"/>
</dbReference>
<feature type="domain" description="Helicase ATP-binding" evidence="4">
    <location>
        <begin position="554"/>
        <end position="701"/>
    </location>
</feature>
<keyword evidence="2" id="KW-0863">Zinc-finger</keyword>
<dbReference type="GO" id="GO:0008270">
    <property type="term" value="F:zinc ion binding"/>
    <property type="evidence" value="ECO:0007669"/>
    <property type="project" value="UniProtKB-KW"/>
</dbReference>
<dbReference type="InterPro" id="IPR014001">
    <property type="entry name" value="Helicase_ATP-bd"/>
</dbReference>
<evidence type="ECO:0000259" key="4">
    <source>
        <dbReference type="PROSITE" id="PS51192"/>
    </source>
</evidence>
<dbReference type="CDD" id="cd18012">
    <property type="entry name" value="DEXQc_arch_SWI2_SNF2"/>
    <property type="match status" value="1"/>
</dbReference>
<dbReference type="HOGENOM" id="CLU_000315_21_0_7"/>
<accession>D0LXY6</accession>
<dbReference type="RefSeq" id="WP_012826949.1">
    <property type="nucleotide sequence ID" value="NC_013440.1"/>
</dbReference>
<keyword evidence="7" id="KW-1185">Reference proteome</keyword>
<dbReference type="PROSITE" id="PS51192">
    <property type="entry name" value="HELICASE_ATP_BIND_1"/>
    <property type="match status" value="1"/>
</dbReference>
<evidence type="ECO:0000256" key="1">
    <source>
        <dbReference type="ARBA" id="ARBA00022801"/>
    </source>
</evidence>
<name>D0LXY6_HALO1</name>
<dbReference type="AlphaFoldDB" id="D0LXY6"/>
<dbReference type="KEGG" id="hoh:Hoch_1793"/>
<organism evidence="6 7">
    <name type="scientific">Haliangium ochraceum (strain DSM 14365 / JCM 11303 / SMP-2)</name>
    <dbReference type="NCBI Taxonomy" id="502025"/>
    <lineage>
        <taxon>Bacteria</taxon>
        <taxon>Pseudomonadati</taxon>
        <taxon>Myxococcota</taxon>
        <taxon>Polyangia</taxon>
        <taxon>Haliangiales</taxon>
        <taxon>Kofleriaceae</taxon>
        <taxon>Haliangium</taxon>
    </lineage>
</organism>
<feature type="domain" description="Helicase C-terminal" evidence="5">
    <location>
        <begin position="822"/>
        <end position="979"/>
    </location>
</feature>
<dbReference type="InterPro" id="IPR049730">
    <property type="entry name" value="SNF2/RAD54-like_C"/>
</dbReference>
<dbReference type="GO" id="GO:0005524">
    <property type="term" value="F:ATP binding"/>
    <property type="evidence" value="ECO:0007669"/>
    <property type="project" value="InterPro"/>
</dbReference>